<gene>
    <name evidence="2" type="ORF">KZH69_07010</name>
</gene>
<keyword evidence="1" id="KW-0732">Signal</keyword>
<organism evidence="2 3">
    <name type="scientific">Flavobacterium taihuense</name>
    <dbReference type="NCBI Taxonomy" id="2857508"/>
    <lineage>
        <taxon>Bacteria</taxon>
        <taxon>Pseudomonadati</taxon>
        <taxon>Bacteroidota</taxon>
        <taxon>Flavobacteriia</taxon>
        <taxon>Flavobacteriales</taxon>
        <taxon>Flavobacteriaceae</taxon>
        <taxon>Flavobacterium</taxon>
    </lineage>
</organism>
<keyword evidence="3" id="KW-1185">Reference proteome</keyword>
<evidence type="ECO:0000313" key="3">
    <source>
        <dbReference type="Proteomes" id="UP000812031"/>
    </source>
</evidence>
<protein>
    <recommendedName>
        <fullName evidence="4">Outer membrane protein beta-barrel domain-containing protein</fullName>
    </recommendedName>
</protein>
<evidence type="ECO:0000256" key="1">
    <source>
        <dbReference type="SAM" id="SignalP"/>
    </source>
</evidence>
<comment type="caution">
    <text evidence="2">The sequence shown here is derived from an EMBL/GenBank/DDBJ whole genome shotgun (WGS) entry which is preliminary data.</text>
</comment>
<feature type="chain" id="PRO_5046308199" description="Outer membrane protein beta-barrel domain-containing protein" evidence="1">
    <location>
        <begin position="19"/>
        <end position="206"/>
    </location>
</feature>
<proteinExistence type="predicted"/>
<sequence>MKKSLVFSFLFLSSFIHSQNAETHFDKLVSFGFSIGFKTYMGNNFIAKTYNDSYPVATGSSVNVCKNFGAGFYFKKNSASLQTTQYVGNSVKGTFIEWGFYSCYYAQLNNKWLFVPKIGIATFNLKNELYPYLYSSKKKYYTTGTTYFIAPEINYFLHNNISLYSSIGYGIIDLSKVRASSSLDINYTSSNQLNLEVGIRFWFGKR</sequence>
<evidence type="ECO:0000313" key="2">
    <source>
        <dbReference type="EMBL" id="MBW4360230.1"/>
    </source>
</evidence>
<accession>A0ABS6XU69</accession>
<feature type="signal peptide" evidence="1">
    <location>
        <begin position="1"/>
        <end position="18"/>
    </location>
</feature>
<dbReference type="EMBL" id="JAHWYN010000005">
    <property type="protein sequence ID" value="MBW4360230.1"/>
    <property type="molecule type" value="Genomic_DNA"/>
</dbReference>
<dbReference type="RefSeq" id="WP_219316745.1">
    <property type="nucleotide sequence ID" value="NZ_JAHWYN010000005.1"/>
</dbReference>
<name>A0ABS6XU69_9FLAO</name>
<dbReference type="Proteomes" id="UP000812031">
    <property type="component" value="Unassembled WGS sequence"/>
</dbReference>
<reference evidence="2 3" key="1">
    <citation type="submission" date="2021-07" db="EMBL/GenBank/DDBJ databases">
        <title>Flavobacterium sp. nov. isolated from sediment on the Taihu Lake.</title>
        <authorList>
            <person name="Qu J.-H."/>
        </authorList>
    </citation>
    <scope>NUCLEOTIDE SEQUENCE [LARGE SCALE GENOMIC DNA]</scope>
    <source>
        <strain evidence="2 3">NAS39</strain>
    </source>
</reference>
<evidence type="ECO:0008006" key="4">
    <source>
        <dbReference type="Google" id="ProtNLM"/>
    </source>
</evidence>